<reference evidence="2 3" key="1">
    <citation type="submission" date="2019-05" db="EMBL/GenBank/DDBJ databases">
        <authorList>
            <consortium name="Science for Life Laboratories"/>
        </authorList>
    </citation>
    <scope>NUCLEOTIDE SEQUENCE [LARGE SCALE GENOMIC DNA]</scope>
    <source>
        <strain evidence="2">Soil9</strain>
    </source>
</reference>
<dbReference type="RefSeq" id="WP_162667398.1">
    <property type="nucleotide sequence ID" value="NZ_LR593886.1"/>
</dbReference>
<sequence length="112" mass="12594">MLVTYYRHATGYYAHQEGTLNRIRTALEAVDEMFADLPVSGFRGPHLKRLREHLVANRKCKKTGAPLSRTYVNHLVSAVQMCWRWALSEDLVPADVAGSLLAVERLRRGGAS</sequence>
<evidence type="ECO:0000313" key="2">
    <source>
        <dbReference type="EMBL" id="VTR92554.1"/>
    </source>
</evidence>
<dbReference type="InterPro" id="IPR011010">
    <property type="entry name" value="DNA_brk_join_enz"/>
</dbReference>
<dbReference type="AlphaFoldDB" id="A0A6P2CXP0"/>
<dbReference type="InterPro" id="IPR010998">
    <property type="entry name" value="Integrase_recombinase_N"/>
</dbReference>
<accession>A0A6P2CXP0</accession>
<evidence type="ECO:0000256" key="1">
    <source>
        <dbReference type="ARBA" id="ARBA00023125"/>
    </source>
</evidence>
<proteinExistence type="predicted"/>
<dbReference type="Proteomes" id="UP000464178">
    <property type="component" value="Chromosome"/>
</dbReference>
<evidence type="ECO:0000313" key="3">
    <source>
        <dbReference type="Proteomes" id="UP000464178"/>
    </source>
</evidence>
<name>A0A6P2CXP0_9BACT</name>
<dbReference type="EMBL" id="LR593886">
    <property type="protein sequence ID" value="VTR92554.1"/>
    <property type="molecule type" value="Genomic_DNA"/>
</dbReference>
<protein>
    <submittedName>
        <fullName evidence="2">Protein containing catalytic phage domain protein</fullName>
    </submittedName>
</protein>
<keyword evidence="3" id="KW-1185">Reference proteome</keyword>
<dbReference type="GO" id="GO:0003677">
    <property type="term" value="F:DNA binding"/>
    <property type="evidence" value="ECO:0007669"/>
    <property type="project" value="UniProtKB-KW"/>
</dbReference>
<gene>
    <name evidence="2" type="ORF">SOIL9_51600</name>
</gene>
<dbReference type="SUPFAM" id="SSF56349">
    <property type="entry name" value="DNA breaking-rejoining enzymes"/>
    <property type="match status" value="1"/>
</dbReference>
<dbReference type="Gene3D" id="1.10.150.130">
    <property type="match status" value="1"/>
</dbReference>
<dbReference type="KEGG" id="gms:SOIL9_51600"/>
<keyword evidence="1" id="KW-0238">DNA-binding</keyword>
<organism evidence="2 3">
    <name type="scientific">Gemmata massiliana</name>
    <dbReference type="NCBI Taxonomy" id="1210884"/>
    <lineage>
        <taxon>Bacteria</taxon>
        <taxon>Pseudomonadati</taxon>
        <taxon>Planctomycetota</taxon>
        <taxon>Planctomycetia</taxon>
        <taxon>Gemmatales</taxon>
        <taxon>Gemmataceae</taxon>
        <taxon>Gemmata</taxon>
    </lineage>
</organism>